<sequence length="273" mass="30211">MPEGDSAVPLKQKSRRGQTKRAFKSQNTGDKTTKAIPVAQGPVMTLSDGSLQAAIEKARPESTAEIDIRTARLIKNLAEQKEITGAAVENLGAKDQSSKQEVECVPRVQKENATEIVGTLTEAVTQTKLDPFDLAMNMAKQMVERSEVNKRGEAEKIKRIKTEDIKTYAPLLRNKEMRASNSEIDPSESLSGSAEKSREKEHCDANAADYSVAHTPNIFAGIDVKTLESADRSLNVFADSIDSFISSLEKKSLRRSQEMNKPKYTNPDHSRWF</sequence>
<organism evidence="2 3">
    <name type="scientific">Botrytis elliptica</name>
    <dbReference type="NCBI Taxonomy" id="278938"/>
    <lineage>
        <taxon>Eukaryota</taxon>
        <taxon>Fungi</taxon>
        <taxon>Dikarya</taxon>
        <taxon>Ascomycota</taxon>
        <taxon>Pezizomycotina</taxon>
        <taxon>Leotiomycetes</taxon>
        <taxon>Helotiales</taxon>
        <taxon>Sclerotiniaceae</taxon>
        <taxon>Botrytis</taxon>
    </lineage>
</organism>
<protein>
    <submittedName>
        <fullName evidence="2">Uncharacterized protein</fullName>
    </submittedName>
</protein>
<dbReference type="Proteomes" id="UP000297229">
    <property type="component" value="Unassembled WGS sequence"/>
</dbReference>
<keyword evidence="3" id="KW-1185">Reference proteome</keyword>
<feature type="region of interest" description="Disordered" evidence="1">
    <location>
        <begin position="1"/>
        <end position="35"/>
    </location>
</feature>
<dbReference type="STRING" id="278938.A0A4Z1JC50"/>
<evidence type="ECO:0000313" key="2">
    <source>
        <dbReference type="EMBL" id="TGO71291.1"/>
    </source>
</evidence>
<name>A0A4Z1JC50_9HELO</name>
<feature type="region of interest" description="Disordered" evidence="1">
    <location>
        <begin position="174"/>
        <end position="203"/>
    </location>
</feature>
<comment type="caution">
    <text evidence="2">The sequence shown here is derived from an EMBL/GenBank/DDBJ whole genome shotgun (WGS) entry which is preliminary data.</text>
</comment>
<dbReference type="EMBL" id="PQXM01000594">
    <property type="protein sequence ID" value="TGO71291.1"/>
    <property type="molecule type" value="Genomic_DNA"/>
</dbReference>
<feature type="compositionally biased region" description="Basic residues" evidence="1">
    <location>
        <begin position="12"/>
        <end position="23"/>
    </location>
</feature>
<feature type="compositionally biased region" description="Polar residues" evidence="1">
    <location>
        <begin position="179"/>
        <end position="194"/>
    </location>
</feature>
<proteinExistence type="predicted"/>
<evidence type="ECO:0000256" key="1">
    <source>
        <dbReference type="SAM" id="MobiDB-lite"/>
    </source>
</evidence>
<dbReference type="AlphaFoldDB" id="A0A4Z1JC50"/>
<feature type="region of interest" description="Disordered" evidence="1">
    <location>
        <begin position="253"/>
        <end position="273"/>
    </location>
</feature>
<reference evidence="2 3" key="1">
    <citation type="submission" date="2017-12" db="EMBL/GenBank/DDBJ databases">
        <title>Comparative genomics of Botrytis spp.</title>
        <authorList>
            <person name="Valero-Jimenez C.A."/>
            <person name="Tapia P."/>
            <person name="Veloso J."/>
            <person name="Silva-Moreno E."/>
            <person name="Staats M."/>
            <person name="Valdes J.H."/>
            <person name="Van Kan J.A.L."/>
        </authorList>
    </citation>
    <scope>NUCLEOTIDE SEQUENCE [LARGE SCALE GENOMIC DNA]</scope>
    <source>
        <strain evidence="2 3">Be9601</strain>
    </source>
</reference>
<evidence type="ECO:0000313" key="3">
    <source>
        <dbReference type="Proteomes" id="UP000297229"/>
    </source>
</evidence>
<gene>
    <name evidence="2" type="ORF">BELL_0596g00020</name>
</gene>
<accession>A0A4Z1JC50</accession>